<evidence type="ECO:0000256" key="1">
    <source>
        <dbReference type="SAM" id="MobiDB-lite"/>
    </source>
</evidence>
<dbReference type="SUPFAM" id="SSF160443">
    <property type="entry name" value="SMR domain-like"/>
    <property type="match status" value="1"/>
</dbReference>
<organism evidence="3 4">
    <name type="scientific">Aristolochia fimbriata</name>
    <name type="common">White veined hardy Dutchman's pipe vine</name>
    <dbReference type="NCBI Taxonomy" id="158543"/>
    <lineage>
        <taxon>Eukaryota</taxon>
        <taxon>Viridiplantae</taxon>
        <taxon>Streptophyta</taxon>
        <taxon>Embryophyta</taxon>
        <taxon>Tracheophyta</taxon>
        <taxon>Spermatophyta</taxon>
        <taxon>Magnoliopsida</taxon>
        <taxon>Magnoliidae</taxon>
        <taxon>Piperales</taxon>
        <taxon>Aristolochiaceae</taxon>
        <taxon>Aristolochia</taxon>
    </lineage>
</organism>
<protein>
    <recommendedName>
        <fullName evidence="2">Smr domain-containing protein</fullName>
    </recommendedName>
</protein>
<feature type="compositionally biased region" description="Low complexity" evidence="1">
    <location>
        <begin position="18"/>
        <end position="30"/>
    </location>
</feature>
<evidence type="ECO:0000259" key="2">
    <source>
        <dbReference type="PROSITE" id="PS50828"/>
    </source>
</evidence>
<reference evidence="3 4" key="1">
    <citation type="submission" date="2021-07" db="EMBL/GenBank/DDBJ databases">
        <title>The Aristolochia fimbriata genome: insights into angiosperm evolution, floral development and chemical biosynthesis.</title>
        <authorList>
            <person name="Jiao Y."/>
        </authorList>
    </citation>
    <scope>NUCLEOTIDE SEQUENCE [LARGE SCALE GENOMIC DNA]</scope>
    <source>
        <strain evidence="3">IBCAS-2021</strain>
        <tissue evidence="3">Leaf</tissue>
    </source>
</reference>
<dbReference type="Gene3D" id="3.30.1370.110">
    <property type="match status" value="1"/>
</dbReference>
<dbReference type="PROSITE" id="PS50828">
    <property type="entry name" value="SMR"/>
    <property type="match status" value="1"/>
</dbReference>
<dbReference type="InterPro" id="IPR013899">
    <property type="entry name" value="DUF1771"/>
</dbReference>
<feature type="compositionally biased region" description="Basic and acidic residues" evidence="1">
    <location>
        <begin position="36"/>
        <end position="50"/>
    </location>
</feature>
<proteinExistence type="predicted"/>
<dbReference type="SMART" id="SM01162">
    <property type="entry name" value="DUF1771"/>
    <property type="match status" value="1"/>
</dbReference>
<dbReference type="Pfam" id="PF01713">
    <property type="entry name" value="Smr"/>
    <property type="match status" value="1"/>
</dbReference>
<dbReference type="InterPro" id="IPR055319">
    <property type="entry name" value="At5g58720-like"/>
</dbReference>
<evidence type="ECO:0000313" key="4">
    <source>
        <dbReference type="Proteomes" id="UP000825729"/>
    </source>
</evidence>
<feature type="compositionally biased region" description="Basic and acidic residues" evidence="1">
    <location>
        <begin position="78"/>
        <end position="92"/>
    </location>
</feature>
<evidence type="ECO:0000313" key="3">
    <source>
        <dbReference type="EMBL" id="KAG9454003.1"/>
    </source>
</evidence>
<gene>
    <name evidence="3" type="ORF">H6P81_006907</name>
</gene>
<dbReference type="InterPro" id="IPR002625">
    <property type="entry name" value="Smr_dom"/>
</dbReference>
<feature type="region of interest" description="Disordered" evidence="1">
    <location>
        <begin position="73"/>
        <end position="92"/>
    </location>
</feature>
<keyword evidence="4" id="KW-1185">Reference proteome</keyword>
<sequence>MKPPATKKTKRKKKPSVSAQSRSAQTTQSRDGNIVPDRDGGTANERRGDEVNAQADLVGGDFPLLCRDEVVSESGSSDGHRVLEGSGDEKSRENLLGSFRRSRKQKIVAASAGMVSNFLSKDYVRPSAKNEGRNIGRSNLKGNTRLLLTNEEAEEFLCSMLGNESEIHMGVVRDVLCHCGYDVEKALDTLLELSASSCDAESECGSSSQTDSLDTGFLLEESCNDITNSFFRKCQLNEKDFSDLPEDGLYEILQPAQQASREVSRATSGTEISDLQQMVLESLYSIPHDSEHKPSSMDWKNVVMKIESIGQPWKLNGFTEPMKTIDFGNRGEYQVLREASNQHRDKMKSFYEKAAVAYSRGNRHHAAYLSDQGRLHNEKALEADEKASQEIFEVRNKDIKNAVTIDLHGQHVKQAMKLLKLHLLLCAHLPSIRYLNVITGCGTHGTGKGKLKQAVISLLEKEGIEWKEENVGSLVIKLNGWTDFSFLDSDSDS</sequence>
<dbReference type="AlphaFoldDB" id="A0AAV7EZ04"/>
<accession>A0AAV7EZ04</accession>
<dbReference type="EMBL" id="JAINDJ010000003">
    <property type="protein sequence ID" value="KAG9454003.1"/>
    <property type="molecule type" value="Genomic_DNA"/>
</dbReference>
<feature type="domain" description="Smr" evidence="2">
    <location>
        <begin position="405"/>
        <end position="479"/>
    </location>
</feature>
<feature type="region of interest" description="Disordered" evidence="1">
    <location>
        <begin position="1"/>
        <end position="54"/>
    </location>
</feature>
<feature type="compositionally biased region" description="Basic residues" evidence="1">
    <location>
        <begin position="1"/>
        <end position="15"/>
    </location>
</feature>
<dbReference type="PANTHER" id="PTHR47676">
    <property type="entry name" value="OS01G0225100 PROTEIN"/>
    <property type="match status" value="1"/>
</dbReference>
<name>A0AAV7EZ04_ARIFI</name>
<dbReference type="InterPro" id="IPR036063">
    <property type="entry name" value="Smr_dom_sf"/>
</dbReference>
<dbReference type="Pfam" id="PF08590">
    <property type="entry name" value="DUF1771"/>
    <property type="match status" value="1"/>
</dbReference>
<comment type="caution">
    <text evidence="3">The sequence shown here is derived from an EMBL/GenBank/DDBJ whole genome shotgun (WGS) entry which is preliminary data.</text>
</comment>
<dbReference type="PANTHER" id="PTHR47676:SF1">
    <property type="entry name" value="SMR DOMAIN-CONTAINING PROTEIN"/>
    <property type="match status" value="1"/>
</dbReference>
<dbReference type="Proteomes" id="UP000825729">
    <property type="component" value="Unassembled WGS sequence"/>
</dbReference>
<dbReference type="SMART" id="SM00463">
    <property type="entry name" value="SMR"/>
    <property type="match status" value="1"/>
</dbReference>